<keyword evidence="2" id="KW-1003">Cell membrane</keyword>
<dbReference type="InterPro" id="IPR035671">
    <property type="entry name" value="DsbD_gamma"/>
</dbReference>
<protein>
    <submittedName>
        <fullName evidence="9">Thioredoxin family protein</fullName>
    </submittedName>
</protein>
<dbReference type="Pfam" id="PF13899">
    <property type="entry name" value="Thioredoxin_7"/>
    <property type="match status" value="1"/>
</dbReference>
<dbReference type="PANTHER" id="PTHR32234:SF3">
    <property type="entry name" value="SUPPRESSION OF COPPER SENSITIVITY PROTEIN"/>
    <property type="match status" value="1"/>
</dbReference>
<organism evidence="9 10">
    <name type="scientific">Rubrivirga litoralis</name>
    <dbReference type="NCBI Taxonomy" id="3075598"/>
    <lineage>
        <taxon>Bacteria</taxon>
        <taxon>Pseudomonadati</taxon>
        <taxon>Rhodothermota</taxon>
        <taxon>Rhodothermia</taxon>
        <taxon>Rhodothermales</taxon>
        <taxon>Rubricoccaceae</taxon>
        <taxon>Rubrivirga</taxon>
    </lineage>
</organism>
<keyword evidence="3 7" id="KW-0812">Transmembrane</keyword>
<dbReference type="PROSITE" id="PS51352">
    <property type="entry name" value="THIOREDOXIN_2"/>
    <property type="match status" value="1"/>
</dbReference>
<reference evidence="9 10" key="1">
    <citation type="submission" date="2023-09" db="EMBL/GenBank/DDBJ databases">
        <authorList>
            <person name="Rey-Velasco X."/>
        </authorList>
    </citation>
    <scope>NUCLEOTIDE SEQUENCE [LARGE SCALE GENOMIC DNA]</scope>
    <source>
        <strain evidence="9 10">F394</strain>
    </source>
</reference>
<comment type="subcellular location">
    <subcellularLocation>
        <location evidence="1">Cell membrane</location>
        <topology evidence="1">Multi-pass membrane protein</topology>
    </subcellularLocation>
</comment>
<evidence type="ECO:0000256" key="7">
    <source>
        <dbReference type="SAM" id="Phobius"/>
    </source>
</evidence>
<dbReference type="InterPro" id="IPR028250">
    <property type="entry name" value="DsbDN"/>
</dbReference>
<dbReference type="InterPro" id="IPR013766">
    <property type="entry name" value="Thioredoxin_domain"/>
</dbReference>
<dbReference type="RefSeq" id="WP_311662197.1">
    <property type="nucleotide sequence ID" value="NZ_JAVRHT010000005.1"/>
</dbReference>
<evidence type="ECO:0000313" key="9">
    <source>
        <dbReference type="EMBL" id="MDT0630861.1"/>
    </source>
</evidence>
<evidence type="ECO:0000256" key="4">
    <source>
        <dbReference type="ARBA" id="ARBA00022748"/>
    </source>
</evidence>
<dbReference type="CDD" id="cd02953">
    <property type="entry name" value="DsbDgamma"/>
    <property type="match status" value="1"/>
</dbReference>
<keyword evidence="4" id="KW-0201">Cytochrome c-type biogenesis</keyword>
<keyword evidence="5 7" id="KW-1133">Transmembrane helix</keyword>
<evidence type="ECO:0000256" key="1">
    <source>
        <dbReference type="ARBA" id="ARBA00004651"/>
    </source>
</evidence>
<feature type="transmembrane region" description="Helical" evidence="7">
    <location>
        <begin position="466"/>
        <end position="492"/>
    </location>
</feature>
<keyword evidence="10" id="KW-1185">Reference proteome</keyword>
<accession>A0ABU3BNR8</accession>
<evidence type="ECO:0000256" key="3">
    <source>
        <dbReference type="ARBA" id="ARBA00022692"/>
    </source>
</evidence>
<feature type="transmembrane region" description="Helical" evidence="7">
    <location>
        <begin position="385"/>
        <end position="406"/>
    </location>
</feature>
<dbReference type="InterPro" id="IPR003834">
    <property type="entry name" value="Cyt_c_assmbl_TM_dom"/>
</dbReference>
<feature type="transmembrane region" description="Helical" evidence="7">
    <location>
        <begin position="542"/>
        <end position="560"/>
    </location>
</feature>
<keyword evidence="6 7" id="KW-0472">Membrane</keyword>
<proteinExistence type="predicted"/>
<dbReference type="Proteomes" id="UP001267426">
    <property type="component" value="Unassembled WGS sequence"/>
</dbReference>
<dbReference type="SUPFAM" id="SSF52833">
    <property type="entry name" value="Thioredoxin-like"/>
    <property type="match status" value="1"/>
</dbReference>
<dbReference type="InterPro" id="IPR036249">
    <property type="entry name" value="Thioredoxin-like_sf"/>
</dbReference>
<sequence length="749" mass="75677">MCNPSQKLRGTIGVPLLDTRPVGTARRGQGWWTGERGAPAGRGGAALSLAAALVLLLAAPPTWAQGGADLGADDGSPHSAVTLVAEVSAAAPGAAFDAALRIEQEPGWHVYWTNPGDAGLPPDVAWRLPEGVRVGPLRHPAPHVVELAGVASYAHEGTPFFLSRVAVPPDFEGDSLRLAGTVDYLICADVCLPATEEVSLAVPIAGATVRTGALDAARAALPTKGAGWTAAAAATDGGYALTLAPPDAWAGSLDGAHFFPAEKAVLDHAAAQDFVREGRAWAVALAGSPYAEAPAERLPGVLVAPPGETFPDGARAIEVDAIVAGGAVASSAAGGAAGLGLGAALGLALLGGLLLNLMPCVFPILSIKVLGFVQGRDASPAALRAHGLAFGAGVVVSFLALAGALLALRAAGAGLGWGFQLQSPPVVAALAVLMTGLALSLLGVVEVGQGLAAAGGRLDRRQGLGGAFLSGVLATVVATPCTAPFMGAALGFALAQPALAALAVFATLGVGMALPYVALSFRPALVQRLPRPGPWMETLKQALAFPLFATAAWLVWVFARQVGADGAGLLLLALVLVGLGAWAWGRWPRVQTRAGRRAARALGLLAAGGAVALVVLASGLSPAPTAPPDDGAWRPFDAEAVAALVDEGRPVFVDVTAAWCLTCQVNKKTALGTDAVRDAFERAGVTTVRADWTNRDAEITAFLDRFGRSGVPLYVYFPGGAAEPVLLPELLTPSLVVDAVEASEVAAAL</sequence>
<comment type="caution">
    <text evidence="9">The sequence shown here is derived from an EMBL/GenBank/DDBJ whole genome shotgun (WGS) entry which is preliminary data.</text>
</comment>
<gene>
    <name evidence="9" type="ORF">RM540_03795</name>
</gene>
<dbReference type="Gene3D" id="3.40.30.10">
    <property type="entry name" value="Glutaredoxin"/>
    <property type="match status" value="1"/>
</dbReference>
<evidence type="ECO:0000256" key="2">
    <source>
        <dbReference type="ARBA" id="ARBA00022475"/>
    </source>
</evidence>
<feature type="transmembrane region" description="Helical" evidence="7">
    <location>
        <begin position="339"/>
        <end position="365"/>
    </location>
</feature>
<dbReference type="EMBL" id="JAVRHT010000005">
    <property type="protein sequence ID" value="MDT0630861.1"/>
    <property type="molecule type" value="Genomic_DNA"/>
</dbReference>
<feature type="domain" description="Thioredoxin" evidence="8">
    <location>
        <begin position="615"/>
        <end position="749"/>
    </location>
</feature>
<evidence type="ECO:0000259" key="8">
    <source>
        <dbReference type="PROSITE" id="PS51352"/>
    </source>
</evidence>
<feature type="transmembrane region" description="Helical" evidence="7">
    <location>
        <begin position="599"/>
        <end position="620"/>
    </location>
</feature>
<feature type="transmembrane region" description="Helical" evidence="7">
    <location>
        <begin position="498"/>
        <end position="521"/>
    </location>
</feature>
<evidence type="ECO:0000313" key="10">
    <source>
        <dbReference type="Proteomes" id="UP001267426"/>
    </source>
</evidence>
<evidence type="ECO:0000256" key="5">
    <source>
        <dbReference type="ARBA" id="ARBA00022989"/>
    </source>
</evidence>
<dbReference type="Pfam" id="PF02683">
    <property type="entry name" value="DsbD_TM"/>
    <property type="match status" value="1"/>
</dbReference>
<name>A0ABU3BNR8_9BACT</name>
<feature type="transmembrane region" description="Helical" evidence="7">
    <location>
        <begin position="566"/>
        <end position="587"/>
    </location>
</feature>
<dbReference type="Pfam" id="PF11412">
    <property type="entry name" value="DsbD_N"/>
    <property type="match status" value="1"/>
</dbReference>
<feature type="transmembrane region" description="Helical" evidence="7">
    <location>
        <begin position="426"/>
        <end position="445"/>
    </location>
</feature>
<evidence type="ECO:0000256" key="6">
    <source>
        <dbReference type="ARBA" id="ARBA00023136"/>
    </source>
</evidence>
<dbReference type="PANTHER" id="PTHR32234">
    <property type="entry name" value="THIOL:DISULFIDE INTERCHANGE PROTEIN DSBD"/>
    <property type="match status" value="1"/>
</dbReference>